<protein>
    <submittedName>
        <fullName evidence="1">Uncharacterized protein</fullName>
    </submittedName>
</protein>
<organism evidence="1 2">
    <name type="scientific">Peribacillus deserti</name>
    <dbReference type="NCBI Taxonomy" id="673318"/>
    <lineage>
        <taxon>Bacteria</taxon>
        <taxon>Bacillati</taxon>
        <taxon>Bacillota</taxon>
        <taxon>Bacilli</taxon>
        <taxon>Bacillales</taxon>
        <taxon>Bacillaceae</taxon>
        <taxon>Peribacillus</taxon>
    </lineage>
</organism>
<accession>A0A2N5M1E4</accession>
<dbReference type="Proteomes" id="UP000234748">
    <property type="component" value="Unassembled WGS sequence"/>
</dbReference>
<name>A0A2N5M1E4_9BACI</name>
<dbReference type="AlphaFoldDB" id="A0A2N5M1E4"/>
<keyword evidence="2" id="KW-1185">Reference proteome</keyword>
<evidence type="ECO:0000313" key="1">
    <source>
        <dbReference type="EMBL" id="PLT28125.1"/>
    </source>
</evidence>
<evidence type="ECO:0000313" key="2">
    <source>
        <dbReference type="Proteomes" id="UP000234748"/>
    </source>
</evidence>
<dbReference type="EMBL" id="PGUY01000065">
    <property type="protein sequence ID" value="PLT28125.1"/>
    <property type="molecule type" value="Genomic_DNA"/>
</dbReference>
<proteinExistence type="predicted"/>
<reference evidence="1 2" key="1">
    <citation type="submission" date="2017-11" db="EMBL/GenBank/DDBJ databases">
        <title>Comparitive Functional Genomics of Dry Heat Resistant strains isolated from the Viking Spacecraft.</title>
        <authorList>
            <person name="Seuylemezian A."/>
            <person name="Cooper K."/>
            <person name="Vaishampayan P."/>
        </authorList>
    </citation>
    <scope>NUCLEOTIDE SEQUENCE [LARGE SCALE GENOMIC DNA]</scope>
    <source>
        <strain evidence="1 2">V1-29</strain>
    </source>
</reference>
<sequence>MFIPIEADMVTYQQTEVVPRRHSSRPQDRCILGRGLLLFSVFVNYVAVEQEVDFRFRMLAFRGAGGEPPRLRLRGLT</sequence>
<comment type="caution">
    <text evidence="1">The sequence shown here is derived from an EMBL/GenBank/DDBJ whole genome shotgun (WGS) entry which is preliminary data.</text>
</comment>
<gene>
    <name evidence="1" type="ORF">CUU66_20190</name>
</gene>